<name>A0A504Y938_FASGI</name>
<organism evidence="7 8">
    <name type="scientific">Fasciola gigantica</name>
    <name type="common">Giant liver fluke</name>
    <dbReference type="NCBI Taxonomy" id="46835"/>
    <lineage>
        <taxon>Eukaryota</taxon>
        <taxon>Metazoa</taxon>
        <taxon>Spiralia</taxon>
        <taxon>Lophotrochozoa</taxon>
        <taxon>Platyhelminthes</taxon>
        <taxon>Trematoda</taxon>
        <taxon>Digenea</taxon>
        <taxon>Plagiorchiida</taxon>
        <taxon>Echinostomata</taxon>
        <taxon>Echinostomatoidea</taxon>
        <taxon>Fasciolidae</taxon>
        <taxon>Fasciola</taxon>
    </lineage>
</organism>
<evidence type="ECO:0000256" key="3">
    <source>
        <dbReference type="ARBA" id="ARBA00022737"/>
    </source>
</evidence>
<proteinExistence type="predicted"/>
<dbReference type="PROSITE" id="PS50004">
    <property type="entry name" value="C2"/>
    <property type="match status" value="1"/>
</dbReference>
<dbReference type="PANTHER" id="PTHR12546">
    <property type="entry name" value="FER-1-LIKE"/>
    <property type="match status" value="1"/>
</dbReference>
<dbReference type="InterPro" id="IPR000008">
    <property type="entry name" value="C2_dom"/>
</dbReference>
<evidence type="ECO:0000256" key="4">
    <source>
        <dbReference type="ARBA" id="ARBA00022989"/>
    </source>
</evidence>
<comment type="caution">
    <text evidence="7">The sequence shown here is derived from an EMBL/GenBank/DDBJ whole genome shotgun (WGS) entry which is preliminary data.</text>
</comment>
<evidence type="ECO:0000256" key="5">
    <source>
        <dbReference type="ARBA" id="ARBA00023136"/>
    </source>
</evidence>
<evidence type="ECO:0000313" key="8">
    <source>
        <dbReference type="Proteomes" id="UP000316759"/>
    </source>
</evidence>
<comment type="subcellular location">
    <subcellularLocation>
        <location evidence="1">Membrane</location>
        <topology evidence="1">Single-pass membrane protein</topology>
    </subcellularLocation>
</comment>
<keyword evidence="2" id="KW-0812">Transmembrane</keyword>
<dbReference type="InterPro" id="IPR035892">
    <property type="entry name" value="C2_domain_sf"/>
</dbReference>
<keyword evidence="8" id="KW-1185">Reference proteome</keyword>
<dbReference type="GO" id="GO:0007009">
    <property type="term" value="P:plasma membrane organization"/>
    <property type="evidence" value="ECO:0007669"/>
    <property type="project" value="TreeGrafter"/>
</dbReference>
<keyword evidence="4" id="KW-1133">Transmembrane helix</keyword>
<dbReference type="PANTHER" id="PTHR12546:SF60">
    <property type="entry name" value="MISFIRE, ISOFORM F"/>
    <property type="match status" value="1"/>
</dbReference>
<dbReference type="Gene3D" id="2.60.40.150">
    <property type="entry name" value="C2 domain"/>
    <property type="match status" value="1"/>
</dbReference>
<keyword evidence="3" id="KW-0677">Repeat</keyword>
<dbReference type="EMBL" id="SUNJ01014224">
    <property type="protein sequence ID" value="TPP56659.1"/>
    <property type="molecule type" value="Genomic_DNA"/>
</dbReference>
<dbReference type="STRING" id="46835.A0A504Y938"/>
<keyword evidence="5" id="KW-0472">Membrane</keyword>
<dbReference type="InterPro" id="IPR037721">
    <property type="entry name" value="Ferlin"/>
</dbReference>
<evidence type="ECO:0000259" key="6">
    <source>
        <dbReference type="PROSITE" id="PS50004"/>
    </source>
</evidence>
<evidence type="ECO:0000256" key="1">
    <source>
        <dbReference type="ARBA" id="ARBA00004167"/>
    </source>
</evidence>
<dbReference type="SMART" id="SM01201">
    <property type="entry name" value="FerB"/>
    <property type="match status" value="1"/>
</dbReference>
<evidence type="ECO:0000313" key="7">
    <source>
        <dbReference type="EMBL" id="TPP56659.1"/>
    </source>
</evidence>
<reference evidence="7 8" key="1">
    <citation type="submission" date="2019-04" db="EMBL/GenBank/DDBJ databases">
        <title>Annotation for the trematode Fasciola gigantica.</title>
        <authorList>
            <person name="Choi Y.-J."/>
        </authorList>
    </citation>
    <scope>NUCLEOTIDE SEQUENCE [LARGE SCALE GENOMIC DNA]</scope>
    <source>
        <strain evidence="7">Uganda_cow_1</strain>
    </source>
</reference>
<feature type="domain" description="C2" evidence="6">
    <location>
        <begin position="4"/>
        <end position="137"/>
    </location>
</feature>
<dbReference type="InterPro" id="IPR012561">
    <property type="entry name" value="Ferlin_B-domain"/>
</dbReference>
<dbReference type="AlphaFoldDB" id="A0A504Y938"/>
<dbReference type="Proteomes" id="UP000316759">
    <property type="component" value="Unassembled WGS sequence"/>
</dbReference>
<dbReference type="Pfam" id="PF08150">
    <property type="entry name" value="FerB"/>
    <property type="match status" value="1"/>
</dbReference>
<dbReference type="InterPro" id="IPR037722">
    <property type="entry name" value="C2C_Ferlin"/>
</dbReference>
<dbReference type="SUPFAM" id="SSF49562">
    <property type="entry name" value="C2 domain (Calcium/lipid-binding domain, CaLB)"/>
    <property type="match status" value="1"/>
</dbReference>
<dbReference type="Pfam" id="PF00168">
    <property type="entry name" value="C2"/>
    <property type="match status" value="1"/>
</dbReference>
<dbReference type="GO" id="GO:0016020">
    <property type="term" value="C:membrane"/>
    <property type="evidence" value="ECO:0007669"/>
    <property type="project" value="UniProtKB-SubCell"/>
</dbReference>
<sequence>MLAVFYRNLILPRYLHGHQQDRMVSMSVHIYQAEDLPPMHTDISNQFRQAFVGEGAANVDPYVEVCYAGFTAKTKTQKYDANPIWNQGLVFNNYFPPLTHSLRINVRNAGIKGELIATHVINLKQIMLQGSSGYLPTFGPSWINLYGTPRIYTYAQMLRPEDELNMGIGEGVAFRGRLLLSIDSKEDETIEKVGTAISVANPVSETVAGKKNIYFLFASVFDATVIDKALGSKNKPISFEISIGVFGNKLDGKRGGIEDMPIEFAKSVLSVLTIRGAFSQQGQLMPRSEHKDYYYLDFKGHKPNMYLISFNSLEQDRVDPANVAYRTTFWSVLRDLPPQYGLDRFHFLILRRENRLARRYFRHFMRRLEKHLMLVSQDVSGCRGTASRTKLDVEYAHRVRRDLKHLAFEVVRLTTVHGRDLGWMAREFNAIIRHVEELTETPQDALPDVFISMIMDGQRVGFARIPARDIYYSVVDSERGKWNGQITTVYIRKQGREGVGEKGWKIQCQLQIYLWLSLLKDYTTFHQFIPSGVRSDCLNRGRPPNELIYERKSHSIFHTKLWLPNGLIFANLSF</sequence>
<evidence type="ECO:0000256" key="2">
    <source>
        <dbReference type="ARBA" id="ARBA00022692"/>
    </source>
</evidence>
<dbReference type="SMART" id="SM00239">
    <property type="entry name" value="C2"/>
    <property type="match status" value="1"/>
</dbReference>
<accession>A0A504Y938</accession>
<dbReference type="OrthoDB" id="10059618at2759"/>
<dbReference type="CDD" id="cd04018">
    <property type="entry name" value="C2C_Ferlin"/>
    <property type="match status" value="1"/>
</dbReference>
<protein>
    <submittedName>
        <fullName evidence="7">Otoferlin</fullName>
    </submittedName>
</protein>
<gene>
    <name evidence="7" type="ORF">FGIG_02913</name>
</gene>